<keyword evidence="2" id="KW-1185">Reference proteome</keyword>
<accession>A0ACC3YE33</accession>
<name>A0ACC3YE33_COLTU</name>
<evidence type="ECO:0000313" key="2">
    <source>
        <dbReference type="Proteomes" id="UP000805649"/>
    </source>
</evidence>
<evidence type="ECO:0000313" key="1">
    <source>
        <dbReference type="EMBL" id="KAL0930113.1"/>
    </source>
</evidence>
<sequence>MPDPQAYTVGWICAITPESVAARAFLDDEHQLPQQVAKHDNNSYILGKIGSHNVVVATLPDGEYGATSAATVARDMIHSFPNVRIGLMVGIRGGVHSQNHDIRLGDVVVSSPIGRKGGIFQYDFSKTIQNLSFQEIGFLNLPPKILRAALSTLKSQYEIESHQLVDDVNKKLDKIKERSRYARPSLASDRLYKSNIVHPSDPSANYDVACGDNTTSLIAR</sequence>
<protein>
    <submittedName>
        <fullName evidence="1">Uncharacterized protein</fullName>
    </submittedName>
</protein>
<organism evidence="1 2">
    <name type="scientific">Colletotrichum truncatum</name>
    <name type="common">Anthracnose fungus</name>
    <name type="synonym">Colletotrichum capsici</name>
    <dbReference type="NCBI Taxonomy" id="5467"/>
    <lineage>
        <taxon>Eukaryota</taxon>
        <taxon>Fungi</taxon>
        <taxon>Dikarya</taxon>
        <taxon>Ascomycota</taxon>
        <taxon>Pezizomycotina</taxon>
        <taxon>Sordariomycetes</taxon>
        <taxon>Hypocreomycetidae</taxon>
        <taxon>Glomerellales</taxon>
        <taxon>Glomerellaceae</taxon>
        <taxon>Colletotrichum</taxon>
        <taxon>Colletotrichum truncatum species complex</taxon>
    </lineage>
</organism>
<gene>
    <name evidence="1" type="ORF">CTRU02_214933</name>
</gene>
<proteinExistence type="predicted"/>
<reference evidence="1 2" key="1">
    <citation type="journal article" date="2020" name="Phytopathology">
        <title>Genome Sequence Resources of Colletotrichum truncatum, C. plurivorum, C. musicola, and C. sojae: Four Species Pathogenic to Soybean (Glycine max).</title>
        <authorList>
            <person name="Rogerio F."/>
            <person name="Boufleur T.R."/>
            <person name="Ciampi-Guillardi M."/>
            <person name="Sukno S.A."/>
            <person name="Thon M.R."/>
            <person name="Massola Junior N.S."/>
            <person name="Baroncelli R."/>
        </authorList>
    </citation>
    <scope>NUCLEOTIDE SEQUENCE [LARGE SCALE GENOMIC DNA]</scope>
    <source>
        <strain evidence="1 2">CMES1059</strain>
    </source>
</reference>
<dbReference type="EMBL" id="VUJX02000012">
    <property type="protein sequence ID" value="KAL0930113.1"/>
    <property type="molecule type" value="Genomic_DNA"/>
</dbReference>
<comment type="caution">
    <text evidence="1">The sequence shown here is derived from an EMBL/GenBank/DDBJ whole genome shotgun (WGS) entry which is preliminary data.</text>
</comment>
<dbReference type="Proteomes" id="UP000805649">
    <property type="component" value="Unassembled WGS sequence"/>
</dbReference>